<protein>
    <submittedName>
        <fullName evidence="2">Uncharacterized protein</fullName>
    </submittedName>
</protein>
<feature type="compositionally biased region" description="Basic and acidic residues" evidence="1">
    <location>
        <begin position="41"/>
        <end position="50"/>
    </location>
</feature>
<gene>
    <name evidence="2" type="ORF">Pla100_57120</name>
</gene>
<comment type="caution">
    <text evidence="2">The sequence shown here is derived from an EMBL/GenBank/DDBJ whole genome shotgun (WGS) entry which is preliminary data.</text>
</comment>
<dbReference type="EMBL" id="SJPM01000021">
    <property type="protein sequence ID" value="TWT89143.1"/>
    <property type="molecule type" value="Genomic_DNA"/>
</dbReference>
<feature type="region of interest" description="Disordered" evidence="1">
    <location>
        <begin position="22"/>
        <end position="50"/>
    </location>
</feature>
<dbReference type="AlphaFoldDB" id="A0A5C5ZSF8"/>
<accession>A0A5C5ZSF8</accession>
<name>A0A5C5ZSF8_9BACT</name>
<proteinExistence type="predicted"/>
<organism evidence="2 3">
    <name type="scientific">Neorhodopirellula pilleata</name>
    <dbReference type="NCBI Taxonomy" id="2714738"/>
    <lineage>
        <taxon>Bacteria</taxon>
        <taxon>Pseudomonadati</taxon>
        <taxon>Planctomycetota</taxon>
        <taxon>Planctomycetia</taxon>
        <taxon>Pirellulales</taxon>
        <taxon>Pirellulaceae</taxon>
        <taxon>Neorhodopirellula</taxon>
    </lineage>
</organism>
<reference evidence="2 3" key="1">
    <citation type="submission" date="2019-02" db="EMBL/GenBank/DDBJ databases">
        <title>Deep-cultivation of Planctomycetes and their phenomic and genomic characterization uncovers novel biology.</title>
        <authorList>
            <person name="Wiegand S."/>
            <person name="Jogler M."/>
            <person name="Boedeker C."/>
            <person name="Pinto D."/>
            <person name="Vollmers J."/>
            <person name="Rivas-Marin E."/>
            <person name="Kohn T."/>
            <person name="Peeters S.H."/>
            <person name="Heuer A."/>
            <person name="Rast P."/>
            <person name="Oberbeckmann S."/>
            <person name="Bunk B."/>
            <person name="Jeske O."/>
            <person name="Meyerdierks A."/>
            <person name="Storesund J.E."/>
            <person name="Kallscheuer N."/>
            <person name="Luecker S."/>
            <person name="Lage O.M."/>
            <person name="Pohl T."/>
            <person name="Merkel B.J."/>
            <person name="Hornburger P."/>
            <person name="Mueller R.-W."/>
            <person name="Bruemmer F."/>
            <person name="Labrenz M."/>
            <person name="Spormann A.M."/>
            <person name="Op Den Camp H."/>
            <person name="Overmann J."/>
            <person name="Amann R."/>
            <person name="Jetten M.S.M."/>
            <person name="Mascher T."/>
            <person name="Medema M.H."/>
            <person name="Devos D.P."/>
            <person name="Kaster A.-K."/>
            <person name="Ovreas L."/>
            <person name="Rohde M."/>
            <person name="Galperin M.Y."/>
            <person name="Jogler C."/>
        </authorList>
    </citation>
    <scope>NUCLEOTIDE SEQUENCE [LARGE SCALE GENOMIC DNA]</scope>
    <source>
        <strain evidence="2 3">Pla100</strain>
    </source>
</reference>
<keyword evidence="3" id="KW-1185">Reference proteome</keyword>
<dbReference type="Proteomes" id="UP000316213">
    <property type="component" value="Unassembled WGS sequence"/>
</dbReference>
<evidence type="ECO:0000313" key="2">
    <source>
        <dbReference type="EMBL" id="TWT89143.1"/>
    </source>
</evidence>
<evidence type="ECO:0000256" key="1">
    <source>
        <dbReference type="SAM" id="MobiDB-lite"/>
    </source>
</evidence>
<sequence length="50" mass="5563">MVVHEMMKLAALARQDLGEFMHRGKSQRPTGSLFPDAPVISHEKDWGTVG</sequence>
<evidence type="ECO:0000313" key="3">
    <source>
        <dbReference type="Proteomes" id="UP000316213"/>
    </source>
</evidence>